<name>A0A814DF12_9BILA</name>
<dbReference type="AlphaFoldDB" id="A0A814DF12"/>
<organism evidence="1 2">
    <name type="scientific">Brachionus calyciflorus</name>
    <dbReference type="NCBI Taxonomy" id="104777"/>
    <lineage>
        <taxon>Eukaryota</taxon>
        <taxon>Metazoa</taxon>
        <taxon>Spiralia</taxon>
        <taxon>Gnathifera</taxon>
        <taxon>Rotifera</taxon>
        <taxon>Eurotatoria</taxon>
        <taxon>Monogononta</taxon>
        <taxon>Pseudotrocha</taxon>
        <taxon>Ploima</taxon>
        <taxon>Brachionidae</taxon>
        <taxon>Brachionus</taxon>
    </lineage>
</organism>
<keyword evidence="2" id="KW-1185">Reference proteome</keyword>
<gene>
    <name evidence="1" type="ORF">OXX778_LOCUS14206</name>
</gene>
<evidence type="ECO:0000313" key="2">
    <source>
        <dbReference type="Proteomes" id="UP000663879"/>
    </source>
</evidence>
<comment type="caution">
    <text evidence="1">The sequence shown here is derived from an EMBL/GenBank/DDBJ whole genome shotgun (WGS) entry which is preliminary data.</text>
</comment>
<dbReference type="Proteomes" id="UP000663879">
    <property type="component" value="Unassembled WGS sequence"/>
</dbReference>
<reference evidence="1" key="1">
    <citation type="submission" date="2021-02" db="EMBL/GenBank/DDBJ databases">
        <authorList>
            <person name="Nowell W R."/>
        </authorList>
    </citation>
    <scope>NUCLEOTIDE SEQUENCE</scope>
    <source>
        <strain evidence="1">Ploen Becks lab</strain>
    </source>
</reference>
<accession>A0A814DF12</accession>
<evidence type="ECO:0000313" key="1">
    <source>
        <dbReference type="EMBL" id="CAF0956192.1"/>
    </source>
</evidence>
<dbReference type="EMBL" id="CAJNOC010002876">
    <property type="protein sequence ID" value="CAF0956192.1"/>
    <property type="molecule type" value="Genomic_DNA"/>
</dbReference>
<proteinExistence type="predicted"/>
<sequence>MDLEKFKNLSLNCDSPLRLRNRTIPRKNKIDLNERSESVINRPVIESAIENTDHFNASSYYASCTNLEKESYSVSSESENLDFFHVEQIIS</sequence>
<protein>
    <submittedName>
        <fullName evidence="1">Uncharacterized protein</fullName>
    </submittedName>
</protein>